<accession>A0A1W2WCE6</accession>
<dbReference type="InParanoid" id="H2XKF6"/>
<dbReference type="PANTHER" id="PTHR31909:SF2">
    <property type="entry name" value="RIKEN CDNA 2410004P03 GENE"/>
    <property type="match status" value="1"/>
</dbReference>
<reference evidence="3" key="1">
    <citation type="journal article" date="2002" name="Science">
        <title>The draft genome of Ciona intestinalis: insights into chordate and vertebrate origins.</title>
        <authorList>
            <person name="Dehal P."/>
            <person name="Satou Y."/>
            <person name="Campbell R.K."/>
            <person name="Chapman J."/>
            <person name="Degnan B."/>
            <person name="De Tomaso A."/>
            <person name="Davidson B."/>
            <person name="Di Gregorio A."/>
            <person name="Gelpke M."/>
            <person name="Goodstein D.M."/>
            <person name="Harafuji N."/>
            <person name="Hastings K.E."/>
            <person name="Ho I."/>
            <person name="Hotta K."/>
            <person name="Huang W."/>
            <person name="Kawashima T."/>
            <person name="Lemaire P."/>
            <person name="Martinez D."/>
            <person name="Meinertzhagen I.A."/>
            <person name="Necula S."/>
            <person name="Nonaka M."/>
            <person name="Putnam N."/>
            <person name="Rash S."/>
            <person name="Saiga H."/>
            <person name="Satake M."/>
            <person name="Terry A."/>
            <person name="Yamada L."/>
            <person name="Wang H.G."/>
            <person name="Awazu S."/>
            <person name="Azumi K."/>
            <person name="Boore J."/>
            <person name="Branno M."/>
            <person name="Chin-Bow S."/>
            <person name="DeSantis R."/>
            <person name="Doyle S."/>
            <person name="Francino P."/>
            <person name="Keys D.N."/>
            <person name="Haga S."/>
            <person name="Hayashi H."/>
            <person name="Hino K."/>
            <person name="Imai K.S."/>
            <person name="Inaba K."/>
            <person name="Kano S."/>
            <person name="Kobayashi K."/>
            <person name="Kobayashi M."/>
            <person name="Lee B.I."/>
            <person name="Makabe K.W."/>
            <person name="Manohar C."/>
            <person name="Matassi G."/>
            <person name="Medina M."/>
            <person name="Mochizuki Y."/>
            <person name="Mount S."/>
            <person name="Morishita T."/>
            <person name="Miura S."/>
            <person name="Nakayama A."/>
            <person name="Nishizaka S."/>
            <person name="Nomoto H."/>
            <person name="Ohta F."/>
            <person name="Oishi K."/>
            <person name="Rigoutsos I."/>
            <person name="Sano M."/>
            <person name="Sasaki A."/>
            <person name="Sasakura Y."/>
            <person name="Shoguchi E."/>
            <person name="Shin-i T."/>
            <person name="Spagnuolo A."/>
            <person name="Stainier D."/>
            <person name="Suzuki M.M."/>
            <person name="Tassy O."/>
            <person name="Takatori N."/>
            <person name="Tokuoka M."/>
            <person name="Yagi K."/>
            <person name="Yoshizaki F."/>
            <person name="Wada S."/>
            <person name="Zhang C."/>
            <person name="Hyatt P.D."/>
            <person name="Larimer F."/>
            <person name="Detter C."/>
            <person name="Doggett N."/>
            <person name="Glavina T."/>
            <person name="Hawkins T."/>
            <person name="Richardson P."/>
            <person name="Lucas S."/>
            <person name="Kohara Y."/>
            <person name="Levine M."/>
            <person name="Satoh N."/>
            <person name="Rokhsar D.S."/>
        </authorList>
    </citation>
    <scope>NUCLEOTIDE SEQUENCE [LARGE SCALE GENOMIC DNA]</scope>
</reference>
<evidence type="ECO:0000313" key="2">
    <source>
        <dbReference type="Ensembl" id="ENSCINP00000030138.1"/>
    </source>
</evidence>
<evidence type="ECO:0000256" key="1">
    <source>
        <dbReference type="SAM" id="MobiDB-lite"/>
    </source>
</evidence>
<name>H2XKF6_CIOIN</name>
<protein>
    <submittedName>
        <fullName evidence="2">Uncharacterized protein</fullName>
    </submittedName>
</protein>
<proteinExistence type="predicted"/>
<dbReference type="GeneTree" id="ENSGT00940000154459"/>
<dbReference type="OrthoDB" id="9972212at2759"/>
<evidence type="ECO:0000313" key="3">
    <source>
        <dbReference type="Proteomes" id="UP000008144"/>
    </source>
</evidence>
<feature type="region of interest" description="Disordered" evidence="1">
    <location>
        <begin position="57"/>
        <end position="88"/>
    </location>
</feature>
<dbReference type="HOGENOM" id="CLU_101818_1_0_1"/>
<dbReference type="PANTHER" id="PTHR31909">
    <property type="entry name" value="CHROMOSOME 20 ORF85 FAMILY MEMBER"/>
    <property type="match status" value="1"/>
</dbReference>
<organism evidence="2 3">
    <name type="scientific">Ciona intestinalis</name>
    <name type="common">Transparent sea squirt</name>
    <name type="synonym">Ascidia intestinalis</name>
    <dbReference type="NCBI Taxonomy" id="7719"/>
    <lineage>
        <taxon>Eukaryota</taxon>
        <taxon>Metazoa</taxon>
        <taxon>Chordata</taxon>
        <taxon>Tunicata</taxon>
        <taxon>Ascidiacea</taxon>
        <taxon>Phlebobranchia</taxon>
        <taxon>Cionidae</taxon>
        <taxon>Ciona</taxon>
    </lineage>
</organism>
<gene>
    <name evidence="2" type="primary">LOC100175860</name>
</gene>
<sequence length="124" mass="14574">MAQIPEATQTSAGLKRNAAKNVEKFDEVSWNKIWREQVDSEWKSVKEWEKNWGFLNDFDPRGRPKTPPKLPEREPVFSDTVPDTQGHVYGSRVNTEGGMEMQKMEFMFHSSNRRIRMDSEFVCY</sequence>
<dbReference type="OMA" id="DFFFMEG"/>
<dbReference type="Proteomes" id="UP000008144">
    <property type="component" value="Unassembled WGS sequence"/>
</dbReference>
<accession>H2XKF6</accession>
<reference evidence="2" key="3">
    <citation type="submission" date="2025-09" db="UniProtKB">
        <authorList>
            <consortium name="Ensembl"/>
        </authorList>
    </citation>
    <scope>IDENTIFICATION</scope>
</reference>
<dbReference type="RefSeq" id="XP_002128533.1">
    <property type="nucleotide sequence ID" value="XM_002128497.4"/>
</dbReference>
<dbReference type="InterPro" id="IPR020339">
    <property type="entry name" value="C20orf85-like"/>
</dbReference>
<keyword evidence="3" id="KW-1185">Reference proteome</keyword>
<dbReference type="AlphaFoldDB" id="H2XKF6"/>
<dbReference type="Pfam" id="PF14945">
    <property type="entry name" value="LLC1"/>
    <property type="match status" value="1"/>
</dbReference>
<dbReference type="Ensembl" id="ENSCINT00000033509.1">
    <property type="protein sequence ID" value="ENSCINP00000030138.1"/>
    <property type="gene ID" value="ENSCING00000021785.1"/>
</dbReference>
<dbReference type="GeneID" id="100175860"/>
<reference evidence="2" key="2">
    <citation type="submission" date="2025-08" db="UniProtKB">
        <authorList>
            <consortium name="Ensembl"/>
        </authorList>
    </citation>
    <scope>IDENTIFICATION</scope>
</reference>